<dbReference type="OrthoDB" id="9815641at2"/>
<dbReference type="SUPFAM" id="SSF75217">
    <property type="entry name" value="alpha/beta knot"/>
    <property type="match status" value="1"/>
</dbReference>
<evidence type="ECO:0000256" key="9">
    <source>
        <dbReference type="ARBA" id="ARBA00022691"/>
    </source>
</evidence>
<dbReference type="GO" id="GO:0070042">
    <property type="term" value="F:rRNA (uridine-N3-)-methyltransferase activity"/>
    <property type="evidence" value="ECO:0007669"/>
    <property type="project" value="TreeGrafter"/>
</dbReference>
<evidence type="ECO:0000256" key="8">
    <source>
        <dbReference type="ARBA" id="ARBA00022679"/>
    </source>
</evidence>
<sequence length="240" mass="25626">MPRFYLDQPLQAGAGLGLPEGVARHVQVLRMQPGETITLFNGQGGEYSATITAMGKKTVDVQVGEHQAAERESPLQLVLVQAVSASERMDYTIQKATELGVTRIVPVYSQYCQQRMSGERADKRLAHWRAVAQAACEQCERTRVPQIDAVIALDKWLAQPLDAALKLLLSPAGAIRAAELPAAAASAAVLVGPEGGLSPDEEAAARAAGYQPIILGPRILRTETAGPAMAAILQARYGDY</sequence>
<evidence type="ECO:0000256" key="12">
    <source>
        <dbReference type="PIRNR" id="PIRNR015601"/>
    </source>
</evidence>
<name>A0A1W1XSY2_9NEIS</name>
<dbReference type="InterPro" id="IPR015947">
    <property type="entry name" value="PUA-like_sf"/>
</dbReference>
<comment type="function">
    <text evidence="10 12">Specifically methylates the N3 position of the uracil ring of uridine 1498 (m3U1498) in 16S rRNA. Acts on the fully assembled 30S ribosomal subunit.</text>
</comment>
<evidence type="ECO:0000313" key="15">
    <source>
        <dbReference type="EMBL" id="SMC26661.1"/>
    </source>
</evidence>
<dbReference type="PIRSF" id="PIRSF015601">
    <property type="entry name" value="MTase_slr0722"/>
    <property type="match status" value="1"/>
</dbReference>
<evidence type="ECO:0000256" key="10">
    <source>
        <dbReference type="ARBA" id="ARBA00025699"/>
    </source>
</evidence>
<feature type="domain" description="Ribosomal RNA small subunit methyltransferase E methyltransferase" evidence="13">
    <location>
        <begin position="72"/>
        <end position="234"/>
    </location>
</feature>
<keyword evidence="6 12" id="KW-0698">rRNA processing</keyword>
<organism evidence="15 16">
    <name type="scientific">Andreprevotia lacus DSM 23236</name>
    <dbReference type="NCBI Taxonomy" id="1121001"/>
    <lineage>
        <taxon>Bacteria</taxon>
        <taxon>Pseudomonadati</taxon>
        <taxon>Pseudomonadota</taxon>
        <taxon>Betaproteobacteria</taxon>
        <taxon>Neisseriales</taxon>
        <taxon>Chitinibacteraceae</taxon>
        <taxon>Andreprevotia</taxon>
    </lineage>
</organism>
<protein>
    <recommendedName>
        <fullName evidence="4 12">Ribosomal RNA small subunit methyltransferase E</fullName>
        <ecNumber evidence="3 12">2.1.1.193</ecNumber>
    </recommendedName>
</protein>
<comment type="catalytic activity">
    <reaction evidence="11 12">
        <text>uridine(1498) in 16S rRNA + S-adenosyl-L-methionine = N(3)-methyluridine(1498) in 16S rRNA + S-adenosyl-L-homocysteine + H(+)</text>
        <dbReference type="Rhea" id="RHEA:42920"/>
        <dbReference type="Rhea" id="RHEA-COMP:10283"/>
        <dbReference type="Rhea" id="RHEA-COMP:10284"/>
        <dbReference type="ChEBI" id="CHEBI:15378"/>
        <dbReference type="ChEBI" id="CHEBI:57856"/>
        <dbReference type="ChEBI" id="CHEBI:59789"/>
        <dbReference type="ChEBI" id="CHEBI:65315"/>
        <dbReference type="ChEBI" id="CHEBI:74502"/>
        <dbReference type="EC" id="2.1.1.193"/>
    </reaction>
</comment>
<evidence type="ECO:0000313" key="16">
    <source>
        <dbReference type="Proteomes" id="UP000192761"/>
    </source>
</evidence>
<dbReference type="EMBL" id="FWXD01000014">
    <property type="protein sequence ID" value="SMC26661.1"/>
    <property type="molecule type" value="Genomic_DNA"/>
</dbReference>
<keyword evidence="7 12" id="KW-0489">Methyltransferase</keyword>
<accession>A0A1W1XSY2</accession>
<dbReference type="SUPFAM" id="SSF88697">
    <property type="entry name" value="PUA domain-like"/>
    <property type="match status" value="1"/>
</dbReference>
<keyword evidence="16" id="KW-1185">Reference proteome</keyword>
<dbReference type="AlphaFoldDB" id="A0A1W1XSY2"/>
<evidence type="ECO:0000256" key="7">
    <source>
        <dbReference type="ARBA" id="ARBA00022603"/>
    </source>
</evidence>
<keyword evidence="5 12" id="KW-0963">Cytoplasm</keyword>
<dbReference type="CDD" id="cd18084">
    <property type="entry name" value="RsmE-like"/>
    <property type="match status" value="1"/>
</dbReference>
<evidence type="ECO:0000259" key="13">
    <source>
        <dbReference type="Pfam" id="PF04452"/>
    </source>
</evidence>
<dbReference type="NCBIfam" id="TIGR00046">
    <property type="entry name" value="RsmE family RNA methyltransferase"/>
    <property type="match status" value="1"/>
</dbReference>
<reference evidence="15 16" key="1">
    <citation type="submission" date="2017-04" db="EMBL/GenBank/DDBJ databases">
        <authorList>
            <person name="Afonso C.L."/>
            <person name="Miller P.J."/>
            <person name="Scott M.A."/>
            <person name="Spackman E."/>
            <person name="Goraichik I."/>
            <person name="Dimitrov K.M."/>
            <person name="Suarez D.L."/>
            <person name="Swayne D.E."/>
        </authorList>
    </citation>
    <scope>NUCLEOTIDE SEQUENCE [LARGE SCALE GENOMIC DNA]</scope>
    <source>
        <strain evidence="15 16">DSM 23236</strain>
    </source>
</reference>
<dbReference type="Proteomes" id="UP000192761">
    <property type="component" value="Unassembled WGS sequence"/>
</dbReference>
<dbReference type="RefSeq" id="WP_084091199.1">
    <property type="nucleotide sequence ID" value="NZ_FWXD01000014.1"/>
</dbReference>
<evidence type="ECO:0000256" key="11">
    <source>
        <dbReference type="ARBA" id="ARBA00047944"/>
    </source>
</evidence>
<dbReference type="STRING" id="1121001.SAMN02745857_02568"/>
<evidence type="ECO:0000256" key="1">
    <source>
        <dbReference type="ARBA" id="ARBA00004496"/>
    </source>
</evidence>
<dbReference type="EC" id="2.1.1.193" evidence="3 12"/>
<dbReference type="InterPro" id="IPR029028">
    <property type="entry name" value="Alpha/beta_knot_MTases"/>
</dbReference>
<evidence type="ECO:0000256" key="5">
    <source>
        <dbReference type="ARBA" id="ARBA00022490"/>
    </source>
</evidence>
<dbReference type="InterPro" id="IPR006700">
    <property type="entry name" value="RsmE"/>
</dbReference>
<dbReference type="GO" id="GO:0070475">
    <property type="term" value="P:rRNA base methylation"/>
    <property type="evidence" value="ECO:0007669"/>
    <property type="project" value="TreeGrafter"/>
</dbReference>
<gene>
    <name evidence="15" type="ORF">SAMN02745857_02568</name>
</gene>
<dbReference type="PANTHER" id="PTHR30027">
    <property type="entry name" value="RIBOSOMAL RNA SMALL SUBUNIT METHYLTRANSFERASE E"/>
    <property type="match status" value="1"/>
</dbReference>
<evidence type="ECO:0000256" key="6">
    <source>
        <dbReference type="ARBA" id="ARBA00022552"/>
    </source>
</evidence>
<keyword evidence="9 12" id="KW-0949">S-adenosyl-L-methionine</keyword>
<dbReference type="Gene3D" id="3.40.1280.10">
    <property type="match status" value="1"/>
</dbReference>
<evidence type="ECO:0000256" key="2">
    <source>
        <dbReference type="ARBA" id="ARBA00005528"/>
    </source>
</evidence>
<dbReference type="InterPro" id="IPR046887">
    <property type="entry name" value="RsmE_PUA-like"/>
</dbReference>
<dbReference type="GO" id="GO:0005737">
    <property type="term" value="C:cytoplasm"/>
    <property type="evidence" value="ECO:0007669"/>
    <property type="project" value="UniProtKB-SubCell"/>
</dbReference>
<dbReference type="InterPro" id="IPR046886">
    <property type="entry name" value="RsmE_MTase_dom"/>
</dbReference>
<comment type="similarity">
    <text evidence="2 12">Belongs to the RNA methyltransferase RsmE family.</text>
</comment>
<dbReference type="Gene3D" id="2.40.240.20">
    <property type="entry name" value="Hypothetical PUA domain-like, domain 1"/>
    <property type="match status" value="1"/>
</dbReference>
<evidence type="ECO:0000259" key="14">
    <source>
        <dbReference type="Pfam" id="PF20260"/>
    </source>
</evidence>
<dbReference type="InterPro" id="IPR029026">
    <property type="entry name" value="tRNA_m1G_MTases_N"/>
</dbReference>
<keyword evidence="8 12" id="KW-0808">Transferase</keyword>
<comment type="subcellular location">
    <subcellularLocation>
        <location evidence="1 12">Cytoplasm</location>
    </subcellularLocation>
</comment>
<feature type="domain" description="Ribosomal RNA small subunit methyltransferase E PUA-like" evidence="14">
    <location>
        <begin position="20"/>
        <end position="63"/>
    </location>
</feature>
<proteinExistence type="inferred from homology"/>
<dbReference type="Pfam" id="PF04452">
    <property type="entry name" value="Methyltrans_RNA"/>
    <property type="match status" value="1"/>
</dbReference>
<dbReference type="NCBIfam" id="NF008692">
    <property type="entry name" value="PRK11713.1-5"/>
    <property type="match status" value="1"/>
</dbReference>
<dbReference type="Pfam" id="PF20260">
    <property type="entry name" value="PUA_4"/>
    <property type="match status" value="1"/>
</dbReference>
<dbReference type="PANTHER" id="PTHR30027:SF3">
    <property type="entry name" value="16S RRNA (URACIL(1498)-N(3))-METHYLTRANSFERASE"/>
    <property type="match status" value="1"/>
</dbReference>
<evidence type="ECO:0000256" key="4">
    <source>
        <dbReference type="ARBA" id="ARBA00013673"/>
    </source>
</evidence>
<evidence type="ECO:0000256" key="3">
    <source>
        <dbReference type="ARBA" id="ARBA00012328"/>
    </source>
</evidence>